<feature type="domain" description="RING-type" evidence="5">
    <location>
        <begin position="544"/>
        <end position="586"/>
    </location>
</feature>
<keyword evidence="1 3" id="KW-0863">Zinc-finger</keyword>
<feature type="transmembrane region" description="Helical" evidence="4">
    <location>
        <begin position="379"/>
        <end position="398"/>
    </location>
</feature>
<dbReference type="SUPFAM" id="SSF57850">
    <property type="entry name" value="RING/U-box"/>
    <property type="match status" value="1"/>
</dbReference>
<keyword evidence="2" id="KW-0862">Zinc</keyword>
<dbReference type="GO" id="GO:0008270">
    <property type="term" value="F:zinc ion binding"/>
    <property type="evidence" value="ECO:0007669"/>
    <property type="project" value="UniProtKB-KW"/>
</dbReference>
<dbReference type="GO" id="GO:0016567">
    <property type="term" value="P:protein ubiquitination"/>
    <property type="evidence" value="ECO:0007669"/>
    <property type="project" value="InterPro"/>
</dbReference>
<keyword evidence="4" id="KW-0472">Membrane</keyword>
<gene>
    <name evidence="6" type="ORF">SNE40_008051</name>
</gene>
<keyword evidence="4" id="KW-0812">Transmembrane</keyword>
<dbReference type="EMBL" id="JAZGQO010000006">
    <property type="protein sequence ID" value="KAK6185916.1"/>
    <property type="molecule type" value="Genomic_DNA"/>
</dbReference>
<name>A0AAN8JYX7_PATCE</name>
<feature type="transmembrane region" description="Helical" evidence="4">
    <location>
        <begin position="318"/>
        <end position="342"/>
    </location>
</feature>
<dbReference type="Gene3D" id="3.30.40.10">
    <property type="entry name" value="Zinc/RING finger domain, C3HC4 (zinc finger)"/>
    <property type="match status" value="1"/>
</dbReference>
<comment type="caution">
    <text evidence="6">The sequence shown here is derived from an EMBL/GenBank/DDBJ whole genome shotgun (WGS) entry which is preliminary data.</text>
</comment>
<dbReference type="PANTHER" id="PTHR15302:SF0">
    <property type="entry name" value="E3 UBIQUITIN-PROTEIN LIGASE RNF103"/>
    <property type="match status" value="1"/>
</dbReference>
<dbReference type="GO" id="GO:0005783">
    <property type="term" value="C:endoplasmic reticulum"/>
    <property type="evidence" value="ECO:0007669"/>
    <property type="project" value="TreeGrafter"/>
</dbReference>
<evidence type="ECO:0000259" key="5">
    <source>
        <dbReference type="PROSITE" id="PS50089"/>
    </source>
</evidence>
<keyword evidence="1 3" id="KW-0479">Metal-binding</keyword>
<protein>
    <recommendedName>
        <fullName evidence="5">RING-type domain-containing protein</fullName>
    </recommendedName>
</protein>
<evidence type="ECO:0000313" key="6">
    <source>
        <dbReference type="EMBL" id="KAK6185916.1"/>
    </source>
</evidence>
<organism evidence="6 7">
    <name type="scientific">Patella caerulea</name>
    <name type="common">Rayed Mediterranean limpet</name>
    <dbReference type="NCBI Taxonomy" id="87958"/>
    <lineage>
        <taxon>Eukaryota</taxon>
        <taxon>Metazoa</taxon>
        <taxon>Spiralia</taxon>
        <taxon>Lophotrochozoa</taxon>
        <taxon>Mollusca</taxon>
        <taxon>Gastropoda</taxon>
        <taxon>Patellogastropoda</taxon>
        <taxon>Patelloidea</taxon>
        <taxon>Patellidae</taxon>
        <taxon>Patella</taxon>
    </lineage>
</organism>
<dbReference type="CDD" id="cd16473">
    <property type="entry name" value="RING-H2_RNF103"/>
    <property type="match status" value="1"/>
</dbReference>
<keyword evidence="7" id="KW-1185">Reference proteome</keyword>
<reference evidence="6 7" key="1">
    <citation type="submission" date="2024-01" db="EMBL/GenBank/DDBJ databases">
        <title>The genome of the rayed Mediterranean limpet Patella caerulea (Linnaeus, 1758).</title>
        <authorList>
            <person name="Anh-Thu Weber A."/>
            <person name="Halstead-Nussloch G."/>
        </authorList>
    </citation>
    <scope>NUCLEOTIDE SEQUENCE [LARGE SCALE GENOMIC DNA]</scope>
    <source>
        <strain evidence="6">AATW-2023a</strain>
        <tissue evidence="6">Whole specimen</tissue>
    </source>
</reference>
<dbReference type="Pfam" id="PF13639">
    <property type="entry name" value="zf-RING_2"/>
    <property type="match status" value="1"/>
</dbReference>
<evidence type="ECO:0000256" key="3">
    <source>
        <dbReference type="PROSITE-ProRule" id="PRU00175"/>
    </source>
</evidence>
<evidence type="ECO:0000256" key="1">
    <source>
        <dbReference type="ARBA" id="ARBA00022771"/>
    </source>
</evidence>
<sequence>MKLKALLHQRGVTYDSVVEKSDLTQLVEGTGPAMEDEVELSLSEESATDETVFESGAHFYEQVEDAKDSVWMIFVSMGETSNLRFISDQTWKSIKKRILRFGVRAGVMDCTRYQRYCNAKGLTSPQLLLALPQDFKTKASVKMHTYTGSPRESAINNWIHNKLDEKINTINSYKEFKYDWLKYKHNFLDPEIRTVLFTKEGVMPMFYSALSLRFPGRVRFGKADMKNSLKDEFSSYFKNNSKTSGPLPHYLIITPEDKFLYGIQRGEYLTFESLEIFLKSLYPSLNDLFILSFVIVNVMSWFEFFEVQGTFFKRLRKLLWCAIKYNVLLIMMWLPLVGLFSLPYFEKLIMIGLKFVRFISTSSFASLVRKDFLFYTKHVFSLTSSFLMYALIIGFVQYRKSDNSTDVDSSEEDDLWNFNQMRTLEHLIRPADSIGQLEAGFGRFGTISSPTLWLRPSGSVDYIQQLPTWKFQVSKFPPTESQKLNSPEVLNTGRMAGKTIEEIGSIGIHNIERMKEEIQCDEKLMADICSNSCFPTGYLPNTQCVICLDDYMHGIILCGLPCRHSFHEQCILSWLNRDNHFCPVCRWPADQPKNVTLHLHCE</sequence>
<dbReference type="InterPro" id="IPR042494">
    <property type="entry name" value="RNF103"/>
</dbReference>
<dbReference type="GO" id="GO:0036503">
    <property type="term" value="P:ERAD pathway"/>
    <property type="evidence" value="ECO:0007669"/>
    <property type="project" value="TreeGrafter"/>
</dbReference>
<dbReference type="InterPro" id="IPR001841">
    <property type="entry name" value="Znf_RING"/>
</dbReference>
<dbReference type="AlphaFoldDB" id="A0AAN8JYX7"/>
<keyword evidence="4" id="KW-1133">Transmembrane helix</keyword>
<dbReference type="InterPro" id="IPR013083">
    <property type="entry name" value="Znf_RING/FYVE/PHD"/>
</dbReference>
<dbReference type="PROSITE" id="PS50089">
    <property type="entry name" value="ZF_RING_2"/>
    <property type="match status" value="1"/>
</dbReference>
<dbReference type="PANTHER" id="PTHR15302">
    <property type="entry name" value="E3 UBIQUITIN-PROTEIN LIGASE RNF103"/>
    <property type="match status" value="1"/>
</dbReference>
<dbReference type="Proteomes" id="UP001347796">
    <property type="component" value="Unassembled WGS sequence"/>
</dbReference>
<evidence type="ECO:0000256" key="2">
    <source>
        <dbReference type="ARBA" id="ARBA00022833"/>
    </source>
</evidence>
<evidence type="ECO:0000256" key="4">
    <source>
        <dbReference type="SAM" id="Phobius"/>
    </source>
</evidence>
<proteinExistence type="predicted"/>
<accession>A0AAN8JYX7</accession>
<evidence type="ECO:0000313" key="7">
    <source>
        <dbReference type="Proteomes" id="UP001347796"/>
    </source>
</evidence>
<dbReference type="GO" id="GO:0004842">
    <property type="term" value="F:ubiquitin-protein transferase activity"/>
    <property type="evidence" value="ECO:0007669"/>
    <property type="project" value="InterPro"/>
</dbReference>
<dbReference type="SMART" id="SM00184">
    <property type="entry name" value="RING"/>
    <property type="match status" value="1"/>
</dbReference>
<feature type="transmembrane region" description="Helical" evidence="4">
    <location>
        <begin position="288"/>
        <end position="306"/>
    </location>
</feature>